<dbReference type="EMBL" id="CAJNNW010031966">
    <property type="protein sequence ID" value="CAE8710279.1"/>
    <property type="molecule type" value="Genomic_DNA"/>
</dbReference>
<gene>
    <name evidence="2" type="ORF">PGLA2088_LOCUS35870</name>
</gene>
<feature type="non-terminal residue" evidence="2">
    <location>
        <position position="129"/>
    </location>
</feature>
<evidence type="ECO:0000313" key="3">
    <source>
        <dbReference type="Proteomes" id="UP000626109"/>
    </source>
</evidence>
<organism evidence="2 3">
    <name type="scientific">Polarella glacialis</name>
    <name type="common">Dinoflagellate</name>
    <dbReference type="NCBI Taxonomy" id="89957"/>
    <lineage>
        <taxon>Eukaryota</taxon>
        <taxon>Sar</taxon>
        <taxon>Alveolata</taxon>
        <taxon>Dinophyceae</taxon>
        <taxon>Suessiales</taxon>
        <taxon>Suessiaceae</taxon>
        <taxon>Polarella</taxon>
    </lineage>
</organism>
<proteinExistence type="predicted"/>
<accession>A0A813KL39</accession>
<protein>
    <submittedName>
        <fullName evidence="2">Uncharacterized protein</fullName>
    </submittedName>
</protein>
<sequence>MSGTVRKRRGTQDAAEEDDDALLTRESAGRWTDSFMLLRASRWAVCTGLELYRANSAGEGPGTSSGSREAKSSKPTDKESKGKKRASPEKEEEIPLKEAAIQFVSANKIPVGLMVILLLTVAEPACITL</sequence>
<evidence type="ECO:0000313" key="2">
    <source>
        <dbReference type="EMBL" id="CAE8710279.1"/>
    </source>
</evidence>
<reference evidence="2" key="1">
    <citation type="submission" date="2021-02" db="EMBL/GenBank/DDBJ databases">
        <authorList>
            <person name="Dougan E. K."/>
            <person name="Rhodes N."/>
            <person name="Thang M."/>
            <person name="Chan C."/>
        </authorList>
    </citation>
    <scope>NUCLEOTIDE SEQUENCE</scope>
</reference>
<comment type="caution">
    <text evidence="2">The sequence shown here is derived from an EMBL/GenBank/DDBJ whole genome shotgun (WGS) entry which is preliminary data.</text>
</comment>
<dbReference type="Proteomes" id="UP000626109">
    <property type="component" value="Unassembled WGS sequence"/>
</dbReference>
<feature type="compositionally biased region" description="Basic and acidic residues" evidence="1">
    <location>
        <begin position="68"/>
        <end position="96"/>
    </location>
</feature>
<name>A0A813KL39_POLGL</name>
<feature type="region of interest" description="Disordered" evidence="1">
    <location>
        <begin position="1"/>
        <end position="25"/>
    </location>
</feature>
<evidence type="ECO:0000256" key="1">
    <source>
        <dbReference type="SAM" id="MobiDB-lite"/>
    </source>
</evidence>
<feature type="region of interest" description="Disordered" evidence="1">
    <location>
        <begin position="54"/>
        <end position="96"/>
    </location>
</feature>
<dbReference type="AlphaFoldDB" id="A0A813KL39"/>